<evidence type="ECO:0000313" key="4">
    <source>
        <dbReference type="EMBL" id="TWI63020.1"/>
    </source>
</evidence>
<evidence type="ECO:0000256" key="1">
    <source>
        <dbReference type="ARBA" id="ARBA00004613"/>
    </source>
</evidence>
<keyword evidence="2" id="KW-0732">Signal</keyword>
<dbReference type="Pfam" id="PF01522">
    <property type="entry name" value="Polysacc_deac_1"/>
    <property type="match status" value="2"/>
</dbReference>
<accession>A0A562R3L4</accession>
<dbReference type="Gene3D" id="3.20.20.370">
    <property type="entry name" value="Glycoside hydrolase/deacetylase"/>
    <property type="match status" value="1"/>
</dbReference>
<dbReference type="GO" id="GO:0016810">
    <property type="term" value="F:hydrolase activity, acting on carbon-nitrogen (but not peptide) bonds"/>
    <property type="evidence" value="ECO:0007669"/>
    <property type="project" value="InterPro"/>
</dbReference>
<evidence type="ECO:0000313" key="5">
    <source>
        <dbReference type="Proteomes" id="UP000318431"/>
    </source>
</evidence>
<comment type="caution">
    <text evidence="4">The sequence shown here is derived from an EMBL/GenBank/DDBJ whole genome shotgun (WGS) entry which is preliminary data.</text>
</comment>
<dbReference type="AlphaFoldDB" id="A0A562R3L4"/>
<dbReference type="InterPro" id="IPR002509">
    <property type="entry name" value="NODB_dom"/>
</dbReference>
<dbReference type="GO" id="GO:0005576">
    <property type="term" value="C:extracellular region"/>
    <property type="evidence" value="ECO:0007669"/>
    <property type="project" value="UniProtKB-SubCell"/>
</dbReference>
<dbReference type="Proteomes" id="UP000318431">
    <property type="component" value="Unassembled WGS sequence"/>
</dbReference>
<reference evidence="4 5" key="1">
    <citation type="journal article" date="2015" name="Stand. Genomic Sci.">
        <title>Genomic Encyclopedia of Bacterial and Archaeal Type Strains, Phase III: the genomes of soil and plant-associated and newly described type strains.</title>
        <authorList>
            <person name="Whitman W.B."/>
            <person name="Woyke T."/>
            <person name="Klenk H.P."/>
            <person name="Zhou Y."/>
            <person name="Lilburn T.G."/>
            <person name="Beck B.J."/>
            <person name="De Vos P."/>
            <person name="Vandamme P."/>
            <person name="Eisen J.A."/>
            <person name="Garrity G."/>
            <person name="Hugenholtz P."/>
            <person name="Kyrpides N.C."/>
        </authorList>
    </citation>
    <scope>NUCLEOTIDE SEQUENCE [LARGE SCALE GENOMIC DNA]</scope>
    <source>
        <strain evidence="4 5">CGMCC 1.10822</strain>
    </source>
</reference>
<comment type="subcellular location">
    <subcellularLocation>
        <location evidence="1">Secreted</location>
    </subcellularLocation>
</comment>
<dbReference type="EMBL" id="VLLB01000007">
    <property type="protein sequence ID" value="TWI63020.1"/>
    <property type="molecule type" value="Genomic_DNA"/>
</dbReference>
<protein>
    <submittedName>
        <fullName evidence="4">Polysaccharide deacetylase</fullName>
    </submittedName>
</protein>
<dbReference type="RefSeq" id="WP_229474682.1">
    <property type="nucleotide sequence ID" value="NZ_VLLB01000007.1"/>
</dbReference>
<evidence type="ECO:0000256" key="2">
    <source>
        <dbReference type="ARBA" id="ARBA00022729"/>
    </source>
</evidence>
<dbReference type="PANTHER" id="PTHR34216">
    <property type="match status" value="1"/>
</dbReference>
<evidence type="ECO:0000259" key="3">
    <source>
        <dbReference type="PROSITE" id="PS51677"/>
    </source>
</evidence>
<keyword evidence="5" id="KW-1185">Reference proteome</keyword>
<dbReference type="PROSITE" id="PS51677">
    <property type="entry name" value="NODB"/>
    <property type="match status" value="1"/>
</dbReference>
<gene>
    <name evidence="4" type="ORF">IP91_03860</name>
</gene>
<dbReference type="CDD" id="cd10918">
    <property type="entry name" value="CE4_NodB_like_5s_6s"/>
    <property type="match status" value="1"/>
</dbReference>
<sequence>MIPPDEVMHGAPLAKGLLRLLSPGGTRGLSILIYHRVLPQPDPLFPAEVDAAAFSAQLGMLKACCTVLPLPEAVRCMKAGTLPPRAAAITFDDGYADNATVALPILRRHGLHATFFVATGFLDGGRMWNDSVYEVVRRAPHDVLDASMLGLGTHPLHTLADRRRAIPALIGQLKYLPLAERHDKVARLVALAGVPLPDDLMMTTAQVQGLHAAGMAIGAHTINHPILARLSDAAARDEIAHGKLALEDLVGAPVTLLAYPNGRPGEDYDARHVAMARELRFEGAVSTSWGSRRRPDLFQLPRFTPWDRSPLRFALRLARNLATKAQLA</sequence>
<organism evidence="4 5">
    <name type="scientific">Pseudoduganella lurida</name>
    <dbReference type="NCBI Taxonomy" id="1036180"/>
    <lineage>
        <taxon>Bacteria</taxon>
        <taxon>Pseudomonadati</taxon>
        <taxon>Pseudomonadota</taxon>
        <taxon>Betaproteobacteria</taxon>
        <taxon>Burkholderiales</taxon>
        <taxon>Oxalobacteraceae</taxon>
        <taxon>Telluria group</taxon>
        <taxon>Pseudoduganella</taxon>
    </lineage>
</organism>
<proteinExistence type="predicted"/>
<dbReference type="InterPro" id="IPR051398">
    <property type="entry name" value="Polysacch_Deacetylase"/>
</dbReference>
<dbReference type="InterPro" id="IPR011330">
    <property type="entry name" value="Glyco_hydro/deAcase_b/a-brl"/>
</dbReference>
<dbReference type="SUPFAM" id="SSF88713">
    <property type="entry name" value="Glycoside hydrolase/deacetylase"/>
    <property type="match status" value="1"/>
</dbReference>
<dbReference type="PANTHER" id="PTHR34216:SF3">
    <property type="entry name" value="POLY-BETA-1,6-N-ACETYL-D-GLUCOSAMINE N-DEACETYLASE"/>
    <property type="match status" value="1"/>
</dbReference>
<feature type="domain" description="NodB homology" evidence="3">
    <location>
        <begin position="85"/>
        <end position="328"/>
    </location>
</feature>
<name>A0A562R3L4_9BURK</name>
<dbReference type="GO" id="GO:0005975">
    <property type="term" value="P:carbohydrate metabolic process"/>
    <property type="evidence" value="ECO:0007669"/>
    <property type="project" value="InterPro"/>
</dbReference>